<dbReference type="EMBL" id="FPHL01000002">
    <property type="protein sequence ID" value="SFV52735.1"/>
    <property type="molecule type" value="Genomic_DNA"/>
</dbReference>
<reference evidence="1" key="1">
    <citation type="submission" date="2016-10" db="EMBL/GenBank/DDBJ databases">
        <authorList>
            <person name="de Groot N.N."/>
        </authorList>
    </citation>
    <scope>NUCLEOTIDE SEQUENCE</scope>
</reference>
<organism evidence="1">
    <name type="scientific">hydrothermal vent metagenome</name>
    <dbReference type="NCBI Taxonomy" id="652676"/>
    <lineage>
        <taxon>unclassified sequences</taxon>
        <taxon>metagenomes</taxon>
        <taxon>ecological metagenomes</taxon>
    </lineage>
</organism>
<dbReference type="AlphaFoldDB" id="A0A1W1BGY4"/>
<gene>
    <name evidence="1" type="ORF">MNB_SV-10-1192</name>
</gene>
<protein>
    <submittedName>
        <fullName evidence="1">Uncharacterized protein</fullName>
    </submittedName>
</protein>
<proteinExistence type="predicted"/>
<name>A0A1W1BGY4_9ZZZZ</name>
<sequence>MNYIKRTIVRPSWLRCASTITVPSLQTISSYCLCNAPHHKYISL</sequence>
<evidence type="ECO:0000313" key="1">
    <source>
        <dbReference type="EMBL" id="SFV52735.1"/>
    </source>
</evidence>
<accession>A0A1W1BGY4</accession>